<dbReference type="CDD" id="cd01427">
    <property type="entry name" value="HAD_like"/>
    <property type="match status" value="1"/>
</dbReference>
<dbReference type="GO" id="GO:0006281">
    <property type="term" value="P:DNA repair"/>
    <property type="evidence" value="ECO:0007669"/>
    <property type="project" value="TreeGrafter"/>
</dbReference>
<dbReference type="AlphaFoldDB" id="A0A829Y715"/>
<dbReference type="InterPro" id="IPR036412">
    <property type="entry name" value="HAD-like_sf"/>
</dbReference>
<keyword evidence="2" id="KW-1185">Reference proteome</keyword>
<dbReference type="PRINTS" id="PR00413">
    <property type="entry name" value="HADHALOGNASE"/>
</dbReference>
<dbReference type="Proteomes" id="UP000445000">
    <property type="component" value="Unassembled WGS sequence"/>
</dbReference>
<dbReference type="PANTHER" id="PTHR43434">
    <property type="entry name" value="PHOSPHOGLYCOLATE PHOSPHATASE"/>
    <property type="match status" value="1"/>
</dbReference>
<proteinExistence type="predicted"/>
<evidence type="ECO:0000313" key="2">
    <source>
        <dbReference type="Proteomes" id="UP000445000"/>
    </source>
</evidence>
<name>A0A829Y715_9GAMM</name>
<dbReference type="PANTHER" id="PTHR43434:SF3">
    <property type="entry name" value="GMP_IMP NUCLEOTIDASE YRFG"/>
    <property type="match status" value="1"/>
</dbReference>
<dbReference type="InterPro" id="IPR050155">
    <property type="entry name" value="HAD-like_hydrolase_sf"/>
</dbReference>
<dbReference type="Gene3D" id="3.40.50.1000">
    <property type="entry name" value="HAD superfamily/HAD-like"/>
    <property type="match status" value="1"/>
</dbReference>
<accession>A0A829Y715</accession>
<dbReference type="NCBIfam" id="NF011564">
    <property type="entry name" value="PRK14988.1"/>
    <property type="match status" value="1"/>
</dbReference>
<sequence>MASLPRWQAIDTVLLDMDGTLLDLRFDNYFWLDLVPERYAAKHGLTLDEAREVLRPMFADRQGTLDWYCTDFWTRALSLDIAGMKREVCEHVRFLPGAEEFLRALREKDVRIALVTNAHRDSLKVKATQTGLLNYFDVVFSSHSFGMPKEHPAFWQQLEAALGFDPQRTLFVDDSHSVLRAAKNHGIAHIFAISKPDSGMDKREVTEFMSVEAVSHLLGELAE</sequence>
<keyword evidence="1" id="KW-0378">Hydrolase</keyword>
<organism evidence="1 2">
    <name type="scientific">Steroidobacter agaridevorans</name>
    <dbReference type="NCBI Taxonomy" id="2695856"/>
    <lineage>
        <taxon>Bacteria</taxon>
        <taxon>Pseudomonadati</taxon>
        <taxon>Pseudomonadota</taxon>
        <taxon>Gammaproteobacteria</taxon>
        <taxon>Steroidobacterales</taxon>
        <taxon>Steroidobacteraceae</taxon>
        <taxon>Steroidobacter</taxon>
    </lineage>
</organism>
<dbReference type="RefSeq" id="WP_407700218.1">
    <property type="nucleotide sequence ID" value="NZ_BLJN01000001.1"/>
</dbReference>
<reference evidence="2" key="1">
    <citation type="submission" date="2020-01" db="EMBL/GenBank/DDBJ databases">
        <title>'Steroidobacter agaridevorans' sp. nov., agar-degrading bacteria isolated from rhizosphere soils.</title>
        <authorList>
            <person name="Ikenaga M."/>
            <person name="Kataoka M."/>
            <person name="Murouchi A."/>
            <person name="Katsuragi S."/>
            <person name="Sakai M."/>
        </authorList>
    </citation>
    <scope>NUCLEOTIDE SEQUENCE [LARGE SCALE GENOMIC DNA]</scope>
    <source>
        <strain evidence="2">YU21-B</strain>
    </source>
</reference>
<protein>
    <submittedName>
        <fullName evidence="1">Hydrolase</fullName>
    </submittedName>
</protein>
<dbReference type="EMBL" id="BLJN01000001">
    <property type="protein sequence ID" value="GFE79029.1"/>
    <property type="molecule type" value="Genomic_DNA"/>
</dbReference>
<dbReference type="InterPro" id="IPR006439">
    <property type="entry name" value="HAD-SF_hydro_IA"/>
</dbReference>
<dbReference type="SUPFAM" id="SSF56784">
    <property type="entry name" value="HAD-like"/>
    <property type="match status" value="1"/>
</dbReference>
<gene>
    <name evidence="1" type="ORF">GCM10011487_10290</name>
</gene>
<dbReference type="GO" id="GO:0008967">
    <property type="term" value="F:phosphoglycolate phosphatase activity"/>
    <property type="evidence" value="ECO:0007669"/>
    <property type="project" value="TreeGrafter"/>
</dbReference>
<dbReference type="Pfam" id="PF00702">
    <property type="entry name" value="Hydrolase"/>
    <property type="match status" value="1"/>
</dbReference>
<comment type="caution">
    <text evidence="1">The sequence shown here is derived from an EMBL/GenBank/DDBJ whole genome shotgun (WGS) entry which is preliminary data.</text>
</comment>
<dbReference type="InterPro" id="IPR023214">
    <property type="entry name" value="HAD_sf"/>
</dbReference>
<dbReference type="GO" id="GO:0005829">
    <property type="term" value="C:cytosol"/>
    <property type="evidence" value="ECO:0007669"/>
    <property type="project" value="TreeGrafter"/>
</dbReference>
<dbReference type="NCBIfam" id="TIGR01509">
    <property type="entry name" value="HAD-SF-IA-v3"/>
    <property type="match status" value="1"/>
</dbReference>
<dbReference type="SFLD" id="SFLDS00003">
    <property type="entry name" value="Haloacid_Dehalogenase"/>
    <property type="match status" value="1"/>
</dbReference>
<dbReference type="SFLD" id="SFLDG01129">
    <property type="entry name" value="C1.5:_HAD__Beta-PGM__Phosphata"/>
    <property type="match status" value="1"/>
</dbReference>
<evidence type="ECO:0000313" key="1">
    <source>
        <dbReference type="EMBL" id="GFE79029.1"/>
    </source>
</evidence>